<accession>A0A6J6HRA4</accession>
<dbReference type="AlphaFoldDB" id="A0A6J6HRA4"/>
<organism evidence="2">
    <name type="scientific">freshwater metagenome</name>
    <dbReference type="NCBI Taxonomy" id="449393"/>
    <lineage>
        <taxon>unclassified sequences</taxon>
        <taxon>metagenomes</taxon>
        <taxon>ecological metagenomes</taxon>
    </lineage>
</organism>
<evidence type="ECO:0000256" key="1">
    <source>
        <dbReference type="SAM" id="Phobius"/>
    </source>
</evidence>
<feature type="transmembrane region" description="Helical" evidence="1">
    <location>
        <begin position="132"/>
        <end position="159"/>
    </location>
</feature>
<sequence>MRGETSIASPGAISQRWIRMVAITMIVNKTTHEIVMRGNATRKVRMSAGAEGGGRGTLSSFMSSSVISLSLLSASTSGTAVRAVWVVALALLALWIVDRMKPATPRRPIPVRVDNKLTPLYREPEQHERRKAIFNLSAGALVLGALVACIIGFMLTIALELVGGLLKA</sequence>
<gene>
    <name evidence="2" type="ORF">UFOPK1874_00704</name>
</gene>
<keyword evidence="1" id="KW-0812">Transmembrane</keyword>
<dbReference type="EMBL" id="CAEZUX010000068">
    <property type="protein sequence ID" value="CAB4615660.1"/>
    <property type="molecule type" value="Genomic_DNA"/>
</dbReference>
<feature type="transmembrane region" description="Helical" evidence="1">
    <location>
        <begin position="80"/>
        <end position="97"/>
    </location>
</feature>
<keyword evidence="1" id="KW-0472">Membrane</keyword>
<protein>
    <submittedName>
        <fullName evidence="2">Unannotated protein</fullName>
    </submittedName>
</protein>
<proteinExistence type="predicted"/>
<name>A0A6J6HRA4_9ZZZZ</name>
<reference evidence="2" key="1">
    <citation type="submission" date="2020-05" db="EMBL/GenBank/DDBJ databases">
        <authorList>
            <person name="Chiriac C."/>
            <person name="Salcher M."/>
            <person name="Ghai R."/>
            <person name="Kavagutti S V."/>
        </authorList>
    </citation>
    <scope>NUCLEOTIDE SEQUENCE</scope>
</reference>
<keyword evidence="1" id="KW-1133">Transmembrane helix</keyword>
<evidence type="ECO:0000313" key="2">
    <source>
        <dbReference type="EMBL" id="CAB4615660.1"/>
    </source>
</evidence>